<dbReference type="EMBL" id="JABXJJ020000004">
    <property type="protein sequence ID" value="MDI5968557.1"/>
    <property type="molecule type" value="Genomic_DNA"/>
</dbReference>
<organism evidence="2">
    <name type="scientific">Streptantibioticus silvisoli</name>
    <dbReference type="NCBI Taxonomy" id="2705255"/>
    <lineage>
        <taxon>Bacteria</taxon>
        <taxon>Bacillati</taxon>
        <taxon>Actinomycetota</taxon>
        <taxon>Actinomycetes</taxon>
        <taxon>Kitasatosporales</taxon>
        <taxon>Streptomycetaceae</taxon>
        <taxon>Streptantibioticus</taxon>
    </lineage>
</organism>
<comment type="caution">
    <text evidence="2">The sequence shown here is derived from an EMBL/GenBank/DDBJ whole genome shotgun (WGS) entry which is preliminary data.</text>
</comment>
<dbReference type="AlphaFoldDB" id="A0AA90H5N1"/>
<evidence type="ECO:0000313" key="2">
    <source>
        <dbReference type="EMBL" id="MDI5968557.1"/>
    </source>
</evidence>
<accession>A0AA90H5N1</accession>
<reference evidence="2" key="1">
    <citation type="submission" date="2023-05" db="EMBL/GenBank/DDBJ databases">
        <title>Streptantibioticus silvisoli sp. nov., acidotolerant actinomycetes 1 from pine litter.</title>
        <authorList>
            <person name="Swiecimska M."/>
            <person name="Golinska P."/>
            <person name="Sangal V."/>
            <person name="Wachnowicz B."/>
            <person name="Goodfellow M."/>
        </authorList>
    </citation>
    <scope>NUCLEOTIDE SEQUENCE</scope>
    <source>
        <strain evidence="2">SL13</strain>
    </source>
</reference>
<keyword evidence="1" id="KW-0732">Signal</keyword>
<feature type="chain" id="PRO_5041648071" evidence="1">
    <location>
        <begin position="24"/>
        <end position="521"/>
    </location>
</feature>
<dbReference type="RefSeq" id="WP_271312337.1">
    <property type="nucleotide sequence ID" value="NZ_JABXJJ020000004.1"/>
</dbReference>
<feature type="signal peptide" evidence="1">
    <location>
        <begin position="1"/>
        <end position="23"/>
    </location>
</feature>
<protein>
    <submittedName>
        <fullName evidence="2">Uncharacterized protein</fullName>
    </submittedName>
</protein>
<gene>
    <name evidence="2" type="ORF">POF50_004210</name>
</gene>
<sequence length="521" mass="54858">MLAVATLALGPALATLPAAQAQAATGSLTVTTIGRNGAKVKADVQLYNTRSQAVKTVKSGVKTSLPTGTYIVTADIETPDSAPGVMGMTDTLAGRQITVASGTTLTFDARQGKQVKASLSGEAGSASDYQGQILAGVCAKDDTLEEALAINTPQGMYEIPNSSNALQFAWMATYLDQPAAGTGAEYYLSGQTTGMPASASYAYSRAKLAHVSVMVRSGESVGGQTSFEFQPTPPGNLSCETDMWGPAYEEDAPGYAVDAYVSPGTWEARTDEFSGSDDVGGAFTGDHVYAGGRTYDETFQRAVFGPTEGLPYVEGRAVTYTPYNTIADAVGGTGESPSTYDTVTLSRDGRTLKTQKLTTGSEAYPTFSEHITATGWYVLKVVATRVRAANLSSTVSLDWHFYANPAHHQVEQGYITRLYPTGLDRHNAASPGTTTPVTVYLTRKDGYGEKYAAETAKSVAVYASFDSGKTWHAVSARRSGAHWLADVKEPSAAGAVALRTVVTDTKGVASTQTIYRAYTVS</sequence>
<proteinExistence type="predicted"/>
<evidence type="ECO:0000256" key="1">
    <source>
        <dbReference type="SAM" id="SignalP"/>
    </source>
</evidence>
<name>A0AA90H5N1_9ACTN</name>